<dbReference type="SMART" id="SM00256">
    <property type="entry name" value="FBOX"/>
    <property type="match status" value="1"/>
</dbReference>
<dbReference type="SUPFAM" id="SSF81383">
    <property type="entry name" value="F-box domain"/>
    <property type="match status" value="1"/>
</dbReference>
<organism evidence="2 3">
    <name type="scientific">Corymbia citriodora subsp. variegata</name>
    <dbReference type="NCBI Taxonomy" id="360336"/>
    <lineage>
        <taxon>Eukaryota</taxon>
        <taxon>Viridiplantae</taxon>
        <taxon>Streptophyta</taxon>
        <taxon>Embryophyta</taxon>
        <taxon>Tracheophyta</taxon>
        <taxon>Spermatophyta</taxon>
        <taxon>Magnoliopsida</taxon>
        <taxon>eudicotyledons</taxon>
        <taxon>Gunneridae</taxon>
        <taxon>Pentapetalae</taxon>
        <taxon>rosids</taxon>
        <taxon>malvids</taxon>
        <taxon>Myrtales</taxon>
        <taxon>Myrtaceae</taxon>
        <taxon>Myrtoideae</taxon>
        <taxon>Eucalypteae</taxon>
        <taxon>Corymbia</taxon>
    </lineage>
</organism>
<dbReference type="PANTHER" id="PTHR47602">
    <property type="entry name" value="F-BOX PROTEIN SKIP22"/>
    <property type="match status" value="1"/>
</dbReference>
<dbReference type="CDD" id="cd22165">
    <property type="entry name" value="F-box_AtSKIP22-like"/>
    <property type="match status" value="1"/>
</dbReference>
<dbReference type="Gene3D" id="1.20.1280.50">
    <property type="match status" value="1"/>
</dbReference>
<reference evidence="2" key="1">
    <citation type="submission" date="2020-05" db="EMBL/GenBank/DDBJ databases">
        <title>WGS assembly of Corymbia citriodora subspecies variegata.</title>
        <authorList>
            <person name="Barry K."/>
            <person name="Hundley H."/>
            <person name="Shu S."/>
            <person name="Jenkins J."/>
            <person name="Grimwood J."/>
            <person name="Baten A."/>
        </authorList>
    </citation>
    <scope>NUCLEOTIDE SEQUENCE</scope>
    <source>
        <strain evidence="2">CV2-018</strain>
    </source>
</reference>
<dbReference type="AlphaFoldDB" id="A0A8T0CHJ1"/>
<feature type="domain" description="F-box" evidence="1">
    <location>
        <begin position="36"/>
        <end position="75"/>
    </location>
</feature>
<dbReference type="Gramene" id="rna-gnl|WGS:JABURB|Cocit.L3251.1">
    <property type="protein sequence ID" value="cds-KAF7847180.1"/>
    <property type="gene ID" value="gene-BT93_L3251"/>
</dbReference>
<evidence type="ECO:0000259" key="1">
    <source>
        <dbReference type="SMART" id="SM00256"/>
    </source>
</evidence>
<dbReference type="PANTHER" id="PTHR47602:SF2">
    <property type="entry name" value="F-BOX PROTEIN SKIP22"/>
    <property type="match status" value="1"/>
</dbReference>
<accession>A0A8T0CHJ1</accession>
<dbReference type="EMBL" id="MU091142">
    <property type="protein sequence ID" value="KAF7847180.1"/>
    <property type="molecule type" value="Genomic_DNA"/>
</dbReference>
<name>A0A8T0CHJ1_CORYI</name>
<gene>
    <name evidence="2" type="ORF">BT93_L3251</name>
</gene>
<dbReference type="InterPro" id="IPR036047">
    <property type="entry name" value="F-box-like_dom_sf"/>
</dbReference>
<comment type="caution">
    <text evidence="2">The sequence shown here is derived from an EMBL/GenBank/DDBJ whole genome shotgun (WGS) entry which is preliminary data.</text>
</comment>
<evidence type="ECO:0000313" key="2">
    <source>
        <dbReference type="EMBL" id="KAF7847180.1"/>
    </source>
</evidence>
<dbReference type="OrthoDB" id="101791at2759"/>
<dbReference type="Pfam" id="PF12937">
    <property type="entry name" value="F-box-like"/>
    <property type="match status" value="1"/>
</dbReference>
<sequence>MLEFWKIVKGRLASPLLLDLTEGTGLSPPSYFTYLLPELKLKIFESLPGIDLARVGCVCSELRYLTSSNDLWKQKYADEFGSKPVYLDLFRRINWKQNFARQWKKREKRRRRQRRSLHRDIFLSRARRLRLARAERLE</sequence>
<proteinExistence type="predicted"/>
<dbReference type="InterPro" id="IPR001810">
    <property type="entry name" value="F-box_dom"/>
</dbReference>
<dbReference type="Proteomes" id="UP000806378">
    <property type="component" value="Unassembled WGS sequence"/>
</dbReference>
<protein>
    <recommendedName>
        <fullName evidence="1">F-box domain-containing protein</fullName>
    </recommendedName>
</protein>
<evidence type="ECO:0000313" key="3">
    <source>
        <dbReference type="Proteomes" id="UP000806378"/>
    </source>
</evidence>
<keyword evidence="3" id="KW-1185">Reference proteome</keyword>